<gene>
    <name evidence="1" type="ORF">DFR70_102215</name>
</gene>
<accession>A0A318K6L6</accession>
<dbReference type="AlphaFoldDB" id="A0A318K6L6"/>
<comment type="caution">
    <text evidence="1">The sequence shown here is derived from an EMBL/GenBank/DDBJ whole genome shotgun (WGS) entry which is preliminary data.</text>
</comment>
<proteinExistence type="predicted"/>
<evidence type="ECO:0000313" key="2">
    <source>
        <dbReference type="Proteomes" id="UP000247569"/>
    </source>
</evidence>
<reference evidence="1 2" key="1">
    <citation type="submission" date="2018-05" db="EMBL/GenBank/DDBJ databases">
        <title>Genomic Encyclopedia of Type Strains, Phase IV (KMG-IV): sequencing the most valuable type-strain genomes for metagenomic binning, comparative biology and taxonomic classification.</title>
        <authorList>
            <person name="Goeker M."/>
        </authorList>
    </citation>
    <scope>NUCLEOTIDE SEQUENCE [LARGE SCALE GENOMIC DNA]</scope>
    <source>
        <strain evidence="1 2">DSM 44704</strain>
    </source>
</reference>
<organism evidence="1 2">
    <name type="scientific">Nocardia tenerifensis</name>
    <dbReference type="NCBI Taxonomy" id="228006"/>
    <lineage>
        <taxon>Bacteria</taxon>
        <taxon>Bacillati</taxon>
        <taxon>Actinomycetota</taxon>
        <taxon>Actinomycetes</taxon>
        <taxon>Mycobacteriales</taxon>
        <taxon>Nocardiaceae</taxon>
        <taxon>Nocardia</taxon>
    </lineage>
</organism>
<name>A0A318K6L6_9NOCA</name>
<keyword evidence="2" id="KW-1185">Reference proteome</keyword>
<dbReference type="Proteomes" id="UP000247569">
    <property type="component" value="Unassembled WGS sequence"/>
</dbReference>
<evidence type="ECO:0000313" key="1">
    <source>
        <dbReference type="EMBL" id="PXX68533.1"/>
    </source>
</evidence>
<protein>
    <recommendedName>
        <fullName evidence="3">DUF3558 domain-containing protein</fullName>
    </recommendedName>
</protein>
<dbReference type="OrthoDB" id="4557383at2"/>
<sequence length="175" mass="18827">MNVVRVAGAVAAAVCLASCANQSKSPVEPSRPAESSHTLRELCDAPKQFFASEFHAADLKIGTVTGVPLSERLGDLNQCTYHTADDKYLGYLYLDAPTAADVHSQPAPTRLTIDGVPVTETPEPLPSYMESRYTPLRLTAVIEGWKGQFYFLGGEDSTVQAAARLLVDAVRMVKG</sequence>
<dbReference type="EMBL" id="QJKF01000002">
    <property type="protein sequence ID" value="PXX68533.1"/>
    <property type="molecule type" value="Genomic_DNA"/>
</dbReference>
<evidence type="ECO:0008006" key="3">
    <source>
        <dbReference type="Google" id="ProtNLM"/>
    </source>
</evidence>
<dbReference type="RefSeq" id="WP_040738968.1">
    <property type="nucleotide sequence ID" value="NZ_QJKF01000002.1"/>
</dbReference>